<reference evidence="5" key="1">
    <citation type="journal article" date="2019" name="Int. J. Syst. Evol. Microbiol.">
        <title>The Global Catalogue of Microorganisms (GCM) 10K type strain sequencing project: providing services to taxonomists for standard genome sequencing and annotation.</title>
        <authorList>
            <consortium name="The Broad Institute Genomics Platform"/>
            <consortium name="The Broad Institute Genome Sequencing Center for Infectious Disease"/>
            <person name="Wu L."/>
            <person name="Ma J."/>
        </authorList>
    </citation>
    <scope>NUCLEOTIDE SEQUENCE [LARGE SCALE GENOMIC DNA]</scope>
    <source>
        <strain evidence="5">CCUG 54329</strain>
    </source>
</reference>
<dbReference type="InterPro" id="IPR042525">
    <property type="entry name" value="Rad52_Rad59_Rad22_sf"/>
</dbReference>
<comment type="caution">
    <text evidence="4">The sequence shown here is derived from an EMBL/GenBank/DDBJ whole genome shotgun (WGS) entry which is preliminary data.</text>
</comment>
<evidence type="ECO:0000313" key="4">
    <source>
        <dbReference type="EMBL" id="MFD1104074.1"/>
    </source>
</evidence>
<evidence type="ECO:0000313" key="5">
    <source>
        <dbReference type="Proteomes" id="UP001597203"/>
    </source>
</evidence>
<dbReference type="Proteomes" id="UP001597203">
    <property type="component" value="Unassembled WGS sequence"/>
</dbReference>
<evidence type="ECO:0000256" key="2">
    <source>
        <dbReference type="ARBA" id="ARBA00022763"/>
    </source>
</evidence>
<dbReference type="EMBL" id="JBHTLS010000057">
    <property type="protein sequence ID" value="MFD1104074.1"/>
    <property type="molecule type" value="Genomic_DNA"/>
</dbReference>
<keyword evidence="2" id="KW-0227">DNA damage</keyword>
<dbReference type="Gene3D" id="3.30.390.80">
    <property type="entry name" value="DNA repair protein Rad52/59/22"/>
    <property type="match status" value="1"/>
</dbReference>
<dbReference type="Pfam" id="PF04098">
    <property type="entry name" value="Rad52_Rad22"/>
    <property type="match status" value="1"/>
</dbReference>
<proteinExistence type="inferred from homology"/>
<evidence type="ECO:0000256" key="1">
    <source>
        <dbReference type="ARBA" id="ARBA00006638"/>
    </source>
</evidence>
<gene>
    <name evidence="4" type="ORF">ACFQ24_04085</name>
</gene>
<dbReference type="InterPro" id="IPR041247">
    <property type="entry name" value="Rad52_fam"/>
</dbReference>
<sequence length="66" mass="7449">MNMYDKLSRPFDPSQVSWRAQSLKSDGTAAMALCYIDARDVMRRLDEVCGPNGWSDSYTETGKGRL</sequence>
<accession>A0ABW3NYI8</accession>
<comment type="similarity">
    <text evidence="1">Belongs to the RAD52 family.</text>
</comment>
<protein>
    <submittedName>
        <fullName evidence="4">Rad52/Rad22 family DNA repair protein</fullName>
    </submittedName>
</protein>
<organism evidence="4 5">
    <name type="scientific">Sphingobium olei</name>
    <dbReference type="NCBI Taxonomy" id="420955"/>
    <lineage>
        <taxon>Bacteria</taxon>
        <taxon>Pseudomonadati</taxon>
        <taxon>Pseudomonadota</taxon>
        <taxon>Alphaproteobacteria</taxon>
        <taxon>Sphingomonadales</taxon>
        <taxon>Sphingomonadaceae</taxon>
        <taxon>Sphingobium</taxon>
    </lineage>
</organism>
<name>A0ABW3NYI8_9SPHN</name>
<evidence type="ECO:0000256" key="3">
    <source>
        <dbReference type="ARBA" id="ARBA00023204"/>
    </source>
</evidence>
<keyword evidence="3" id="KW-0234">DNA repair</keyword>
<keyword evidence="5" id="KW-1185">Reference proteome</keyword>
<feature type="non-terminal residue" evidence="4">
    <location>
        <position position="66"/>
    </location>
</feature>
<dbReference type="RefSeq" id="WP_380909185.1">
    <property type="nucleotide sequence ID" value="NZ_JBHTLS010000057.1"/>
</dbReference>